<organism evidence="1 2">
    <name type="scientific">Agaribacter flavus</name>
    <dbReference type="NCBI Taxonomy" id="1902781"/>
    <lineage>
        <taxon>Bacteria</taxon>
        <taxon>Pseudomonadati</taxon>
        <taxon>Pseudomonadota</taxon>
        <taxon>Gammaproteobacteria</taxon>
        <taxon>Alteromonadales</taxon>
        <taxon>Alteromonadaceae</taxon>
        <taxon>Agaribacter</taxon>
    </lineage>
</organism>
<name>A0ABV7FM21_9ALTE</name>
<evidence type="ECO:0000313" key="1">
    <source>
        <dbReference type="EMBL" id="MFC3121170.1"/>
    </source>
</evidence>
<dbReference type="PANTHER" id="PTHR35602">
    <property type="entry name" value="ESTERASE YQIA-RELATED"/>
    <property type="match status" value="1"/>
</dbReference>
<dbReference type="EMBL" id="JBHRSW010000007">
    <property type="protein sequence ID" value="MFC3121170.1"/>
    <property type="molecule type" value="Genomic_DNA"/>
</dbReference>
<keyword evidence="1" id="KW-0378">Hydrolase</keyword>
<dbReference type="InterPro" id="IPR029058">
    <property type="entry name" value="AB_hydrolase_fold"/>
</dbReference>
<dbReference type="Pfam" id="PF05728">
    <property type="entry name" value="UPF0227"/>
    <property type="match status" value="1"/>
</dbReference>
<dbReference type="GO" id="GO:0016787">
    <property type="term" value="F:hydrolase activity"/>
    <property type="evidence" value="ECO:0007669"/>
    <property type="project" value="UniProtKB-KW"/>
</dbReference>
<gene>
    <name evidence="1" type="ORF">ACFOHL_06025</name>
</gene>
<keyword evidence="2" id="KW-1185">Reference proteome</keyword>
<dbReference type="InterPro" id="IPR008886">
    <property type="entry name" value="UPF0227/Esterase_YqiA"/>
</dbReference>
<dbReference type="RefSeq" id="WP_376919307.1">
    <property type="nucleotide sequence ID" value="NZ_JBHRSW010000007.1"/>
</dbReference>
<dbReference type="Gene3D" id="3.40.50.1820">
    <property type="entry name" value="alpha/beta hydrolase"/>
    <property type="match status" value="1"/>
</dbReference>
<comment type="caution">
    <text evidence="1">The sequence shown here is derived from an EMBL/GenBank/DDBJ whole genome shotgun (WGS) entry which is preliminary data.</text>
</comment>
<protein>
    <submittedName>
        <fullName evidence="1">YqiA/YcfP family alpha/beta fold hydrolase</fullName>
    </submittedName>
</protein>
<reference evidence="2" key="1">
    <citation type="journal article" date="2019" name="Int. J. Syst. Evol. Microbiol.">
        <title>The Global Catalogue of Microorganisms (GCM) 10K type strain sequencing project: providing services to taxonomists for standard genome sequencing and annotation.</title>
        <authorList>
            <consortium name="The Broad Institute Genomics Platform"/>
            <consortium name="The Broad Institute Genome Sequencing Center for Infectious Disease"/>
            <person name="Wu L."/>
            <person name="Ma J."/>
        </authorList>
    </citation>
    <scope>NUCLEOTIDE SEQUENCE [LARGE SCALE GENOMIC DNA]</scope>
    <source>
        <strain evidence="2">KCTC 52473</strain>
    </source>
</reference>
<sequence length="189" mass="21504">MHHLIYLHGFLSSPQSVKAQQTLAFFKQILPSTNVHVPMLPGDISKAIAKIDALVNTLPVTELRFIGSSMGGFLATYFVENYGGKAVLVNPAVEPHSLLKNYLGAHTNPYTGERFHIHSEQLRVLKGIYQHRLNNKEHYFVMLQTGDETLDYRLAKQRYSGSKMLIEQGGDHSFVNYDRHLHEIVDFLR</sequence>
<dbReference type="Proteomes" id="UP001595478">
    <property type="component" value="Unassembled WGS sequence"/>
</dbReference>
<accession>A0ABV7FM21</accession>
<dbReference type="PANTHER" id="PTHR35602:SF3">
    <property type="entry name" value="ESTERASE YQIA"/>
    <property type="match status" value="1"/>
</dbReference>
<evidence type="ECO:0000313" key="2">
    <source>
        <dbReference type="Proteomes" id="UP001595478"/>
    </source>
</evidence>
<dbReference type="SUPFAM" id="SSF53474">
    <property type="entry name" value="alpha/beta-Hydrolases"/>
    <property type="match status" value="1"/>
</dbReference>
<proteinExistence type="predicted"/>